<sequence>MNPIKLLPEETVRRIAAGEVITRPTAAVKELIENSLDAGATEIKIEVKAGGKNLIKVNDNGSGMERDDVRLAVARHATSKLDGIEDLKSLRSYGFRGEALASIAAVSRLTIETNVNDAEPGTRLEVDGGDIREIAETAYPRGTTVTARTLFFNLPARRSFLKSDNYELKLVVETVKGYAAAYPEIVFELISNGRTLFCLPKCEGMKKRLKGLYDRQTIESFVRLKVDNPLLSLSGFLAEPSQTKNFYEVEAVYINRRPVRNRTVVRAICDGYGPVLRDRRPNFIIFIETDPAKLDVNIHPTKQEVRFADERFLFDFISEAVRQVLGTRHDEQTGVDEFLYQRSLETGMDASAQGFWQLHNSYILAQVISGYVIVDQHAAHERILFEEITRQRRHVSPQGLLFPITLELSPEQFAAYEQSGKGLARMGMETKVFSGRTVVVETVPAGAYMGKGEIKEFFAELADVSSGNAVPEVELAKLISCKAAIKFGQRLSQPEMESLINRLFACDEPHFCPHGRPTIIKVTLEELGRKFGRT</sequence>
<evidence type="ECO:0000256" key="3">
    <source>
        <dbReference type="ARBA" id="ARBA00023204"/>
    </source>
</evidence>
<dbReference type="CDD" id="cd16926">
    <property type="entry name" value="HATPase_MutL-MLH-PMS-like"/>
    <property type="match status" value="1"/>
</dbReference>
<gene>
    <name evidence="4" type="primary">mutL</name>
    <name evidence="7" type="ORF">CH330_04280</name>
</gene>
<comment type="caution">
    <text evidence="7">The sequence shown here is derived from an EMBL/GenBank/DDBJ whole genome shotgun (WGS) entry which is preliminary data.</text>
</comment>
<dbReference type="InterPro" id="IPR037198">
    <property type="entry name" value="MutL_C_sf"/>
</dbReference>
<dbReference type="Proteomes" id="UP000215559">
    <property type="component" value="Unassembled WGS sequence"/>
</dbReference>
<dbReference type="NCBIfam" id="TIGR00585">
    <property type="entry name" value="mutl"/>
    <property type="match status" value="1"/>
</dbReference>
<dbReference type="InterPro" id="IPR013507">
    <property type="entry name" value="DNA_mismatch_S5_2-like"/>
</dbReference>
<dbReference type="GO" id="GO:0006298">
    <property type="term" value="P:mismatch repair"/>
    <property type="evidence" value="ECO:0007669"/>
    <property type="project" value="UniProtKB-UniRule"/>
</dbReference>
<evidence type="ECO:0000256" key="2">
    <source>
        <dbReference type="ARBA" id="ARBA00022763"/>
    </source>
</evidence>
<dbReference type="GO" id="GO:0030983">
    <property type="term" value="F:mismatched DNA binding"/>
    <property type="evidence" value="ECO:0007669"/>
    <property type="project" value="InterPro"/>
</dbReference>
<dbReference type="InterPro" id="IPR020568">
    <property type="entry name" value="Ribosomal_Su5_D2-typ_SF"/>
</dbReference>
<dbReference type="InterPro" id="IPR014790">
    <property type="entry name" value="MutL_C"/>
</dbReference>
<keyword evidence="3 4" id="KW-0234">DNA repair</keyword>
<dbReference type="SUPFAM" id="SSF54211">
    <property type="entry name" value="Ribosomal protein S5 domain 2-like"/>
    <property type="match status" value="1"/>
</dbReference>
<dbReference type="InterPro" id="IPR014721">
    <property type="entry name" value="Ribsml_uS5_D2-typ_fold_subgr"/>
</dbReference>
<dbReference type="InterPro" id="IPR042121">
    <property type="entry name" value="MutL_C_regsub"/>
</dbReference>
<dbReference type="SUPFAM" id="SSF118116">
    <property type="entry name" value="DNA mismatch repair protein MutL"/>
    <property type="match status" value="1"/>
</dbReference>
<proteinExistence type="inferred from homology"/>
<dbReference type="CDD" id="cd00782">
    <property type="entry name" value="MutL_Trans"/>
    <property type="match status" value="1"/>
</dbReference>
<dbReference type="InterPro" id="IPR036890">
    <property type="entry name" value="HATPase_C_sf"/>
</dbReference>
<dbReference type="InterPro" id="IPR042120">
    <property type="entry name" value="MutL_C_dimsub"/>
</dbReference>
<reference evidence="7 8" key="1">
    <citation type="submission" date="2017-07" db="EMBL/GenBank/DDBJ databases">
        <title>Recovery of genomes from metagenomes via a dereplication, aggregation, and scoring strategy.</title>
        <authorList>
            <person name="Sieber C.M."/>
            <person name="Probst A.J."/>
            <person name="Sharrar A."/>
            <person name="Thomas B.C."/>
            <person name="Hess M."/>
            <person name="Tringe S.G."/>
            <person name="Banfield J.F."/>
        </authorList>
    </citation>
    <scope>NUCLEOTIDE SEQUENCE [LARGE SCALE GENOMIC DNA]</scope>
    <source>
        <strain evidence="7">JGI_Cruoil_03_51_56</strain>
    </source>
</reference>
<dbReference type="Gene3D" id="3.30.565.10">
    <property type="entry name" value="Histidine kinase-like ATPase, C-terminal domain"/>
    <property type="match status" value="1"/>
</dbReference>
<protein>
    <recommendedName>
        <fullName evidence="4">DNA mismatch repair protein MutL</fullName>
    </recommendedName>
</protein>
<dbReference type="InterPro" id="IPR014762">
    <property type="entry name" value="DNA_mismatch_repair_CS"/>
</dbReference>
<dbReference type="Gene3D" id="3.30.230.10">
    <property type="match status" value="1"/>
</dbReference>
<dbReference type="GO" id="GO:0016887">
    <property type="term" value="F:ATP hydrolysis activity"/>
    <property type="evidence" value="ECO:0007669"/>
    <property type="project" value="InterPro"/>
</dbReference>
<dbReference type="FunFam" id="3.30.565.10:FF:000003">
    <property type="entry name" value="DNA mismatch repair endonuclease MutL"/>
    <property type="match status" value="1"/>
</dbReference>
<evidence type="ECO:0000259" key="6">
    <source>
        <dbReference type="SMART" id="SM01340"/>
    </source>
</evidence>
<evidence type="ECO:0000259" key="5">
    <source>
        <dbReference type="SMART" id="SM00853"/>
    </source>
</evidence>
<dbReference type="Pfam" id="PF08676">
    <property type="entry name" value="MutL_C"/>
    <property type="match status" value="1"/>
</dbReference>
<evidence type="ECO:0000256" key="1">
    <source>
        <dbReference type="ARBA" id="ARBA00006082"/>
    </source>
</evidence>
<name>A0A235BVT9_UNCW3</name>
<comment type="function">
    <text evidence="4">This protein is involved in the repair of mismatches in DNA. It is required for dam-dependent methyl-directed DNA mismatch repair. May act as a 'molecular matchmaker', a protein that promotes the formation of a stable complex between two or more DNA-binding proteins in an ATP-dependent manner without itself being part of a final effector complex.</text>
</comment>
<dbReference type="GO" id="GO:0032300">
    <property type="term" value="C:mismatch repair complex"/>
    <property type="evidence" value="ECO:0007669"/>
    <property type="project" value="InterPro"/>
</dbReference>
<dbReference type="InterPro" id="IPR020667">
    <property type="entry name" value="DNA_mismatch_repair_MutL"/>
</dbReference>
<dbReference type="PROSITE" id="PS00058">
    <property type="entry name" value="DNA_MISMATCH_REPAIR_1"/>
    <property type="match status" value="1"/>
</dbReference>
<organism evidence="7 8">
    <name type="scientific">candidate division WOR-3 bacterium JGI_Cruoil_03_51_56</name>
    <dbReference type="NCBI Taxonomy" id="1973747"/>
    <lineage>
        <taxon>Bacteria</taxon>
        <taxon>Bacteria division WOR-3</taxon>
    </lineage>
</organism>
<dbReference type="Pfam" id="PF01119">
    <property type="entry name" value="DNA_mis_repair"/>
    <property type="match status" value="1"/>
</dbReference>
<evidence type="ECO:0000256" key="4">
    <source>
        <dbReference type="HAMAP-Rule" id="MF_00149"/>
    </source>
</evidence>
<dbReference type="SMART" id="SM00853">
    <property type="entry name" value="MutL_C"/>
    <property type="match status" value="1"/>
</dbReference>
<dbReference type="EMBL" id="NOZP01000080">
    <property type="protein sequence ID" value="OYD15877.1"/>
    <property type="molecule type" value="Genomic_DNA"/>
</dbReference>
<keyword evidence="2 4" id="KW-0227">DNA damage</keyword>
<dbReference type="GO" id="GO:0140664">
    <property type="term" value="F:ATP-dependent DNA damage sensor activity"/>
    <property type="evidence" value="ECO:0007669"/>
    <property type="project" value="InterPro"/>
</dbReference>
<dbReference type="Pfam" id="PF13589">
    <property type="entry name" value="HATPase_c_3"/>
    <property type="match status" value="1"/>
</dbReference>
<dbReference type="AlphaFoldDB" id="A0A235BVT9"/>
<comment type="similarity">
    <text evidence="1 4">Belongs to the DNA mismatch repair MutL/HexB family.</text>
</comment>
<evidence type="ECO:0000313" key="8">
    <source>
        <dbReference type="Proteomes" id="UP000215559"/>
    </source>
</evidence>
<dbReference type="InterPro" id="IPR002099">
    <property type="entry name" value="MutL/Mlh/PMS"/>
</dbReference>
<feature type="domain" description="DNA mismatch repair protein S5" evidence="6">
    <location>
        <begin position="209"/>
        <end position="326"/>
    </location>
</feature>
<dbReference type="HAMAP" id="MF_00149">
    <property type="entry name" value="DNA_mis_repair"/>
    <property type="match status" value="1"/>
</dbReference>
<dbReference type="GO" id="GO:0005524">
    <property type="term" value="F:ATP binding"/>
    <property type="evidence" value="ECO:0007669"/>
    <property type="project" value="InterPro"/>
</dbReference>
<accession>A0A235BVT9</accession>
<dbReference type="SUPFAM" id="SSF55874">
    <property type="entry name" value="ATPase domain of HSP90 chaperone/DNA topoisomerase II/histidine kinase"/>
    <property type="match status" value="1"/>
</dbReference>
<dbReference type="PANTHER" id="PTHR10073:SF12">
    <property type="entry name" value="DNA MISMATCH REPAIR PROTEIN MLH1"/>
    <property type="match status" value="1"/>
</dbReference>
<dbReference type="Gene3D" id="3.30.1370.100">
    <property type="entry name" value="MutL, C-terminal domain, regulatory subdomain"/>
    <property type="match status" value="1"/>
</dbReference>
<dbReference type="InterPro" id="IPR038973">
    <property type="entry name" value="MutL/Mlh/Pms-like"/>
</dbReference>
<feature type="domain" description="MutL C-terminal dimerisation" evidence="5">
    <location>
        <begin position="354"/>
        <end position="491"/>
    </location>
</feature>
<dbReference type="PANTHER" id="PTHR10073">
    <property type="entry name" value="DNA MISMATCH REPAIR PROTEIN MLH, PMS, MUTL"/>
    <property type="match status" value="1"/>
</dbReference>
<evidence type="ECO:0000313" key="7">
    <source>
        <dbReference type="EMBL" id="OYD15877.1"/>
    </source>
</evidence>
<dbReference type="Gene3D" id="3.30.1540.20">
    <property type="entry name" value="MutL, C-terminal domain, dimerisation subdomain"/>
    <property type="match status" value="1"/>
</dbReference>
<dbReference type="SMART" id="SM01340">
    <property type="entry name" value="DNA_mis_repair"/>
    <property type="match status" value="1"/>
</dbReference>